<evidence type="ECO:0000313" key="6">
    <source>
        <dbReference type="Proteomes" id="UP000192520"/>
    </source>
</evidence>
<evidence type="ECO:0000256" key="1">
    <source>
        <dbReference type="ARBA" id="ARBA00022448"/>
    </source>
</evidence>
<dbReference type="GO" id="GO:0005886">
    <property type="term" value="C:plasma membrane"/>
    <property type="evidence" value="ECO:0007669"/>
    <property type="project" value="TreeGrafter"/>
</dbReference>
<dbReference type="InterPro" id="IPR017871">
    <property type="entry name" value="ABC_transporter-like_CS"/>
</dbReference>
<sequence>MIELKNVSRCYYLGGEEIRALNQVSLTVEDGSFLALVGPSGSGKSTLLNLLGGLDRPDHGEILVDGQAIHKLSDKQLARYRREKIGFVFQTFHLIPAYTTYENVILPLQFTTLPGKEKQDRALAALKTVGLADRLRHRPNQLSGGQQQRVAIARALVNHPQIILADEPTGNLDSKNGAEIVNFLKGLSQQGITIVMVTHNLEMAAKAKRTVRLKDGKIV</sequence>
<dbReference type="InterPro" id="IPR027417">
    <property type="entry name" value="P-loop_NTPase"/>
</dbReference>
<dbReference type="SMART" id="SM00382">
    <property type="entry name" value="AAA"/>
    <property type="match status" value="1"/>
</dbReference>
<dbReference type="GO" id="GO:0098796">
    <property type="term" value="C:membrane protein complex"/>
    <property type="evidence" value="ECO:0007669"/>
    <property type="project" value="UniProtKB-ARBA"/>
</dbReference>
<reference evidence="6" key="1">
    <citation type="submission" date="2017-03" db="EMBL/GenBank/DDBJ databases">
        <title>Novel pathways for hydrocarbon cycling and metabolic interdependencies in hydrothermal sediment communities.</title>
        <authorList>
            <person name="Dombrowski N."/>
            <person name="Seitz K."/>
            <person name="Teske A."/>
            <person name="Baker B."/>
        </authorList>
    </citation>
    <scope>NUCLEOTIDE SEQUENCE [LARGE SCALE GENOMIC DNA]</scope>
</reference>
<dbReference type="InterPro" id="IPR017911">
    <property type="entry name" value="MacB-like_ATP-bd"/>
</dbReference>
<dbReference type="InterPro" id="IPR015854">
    <property type="entry name" value="ABC_transpr_LolD-like"/>
</dbReference>
<feature type="domain" description="ABC transporter" evidence="4">
    <location>
        <begin position="2"/>
        <end position="219"/>
    </location>
</feature>
<dbReference type="GO" id="GO:0005524">
    <property type="term" value="F:ATP binding"/>
    <property type="evidence" value="ECO:0007669"/>
    <property type="project" value="UniProtKB-KW"/>
</dbReference>
<dbReference type="CDD" id="cd03255">
    <property type="entry name" value="ABC_MJ0796_LolCDE_FtsE"/>
    <property type="match status" value="1"/>
</dbReference>
<name>A0A1W9NXG3_UNCC3</name>
<evidence type="ECO:0000256" key="2">
    <source>
        <dbReference type="ARBA" id="ARBA00022741"/>
    </source>
</evidence>
<keyword evidence="1" id="KW-0813">Transport</keyword>
<dbReference type="Proteomes" id="UP000192520">
    <property type="component" value="Unassembled WGS sequence"/>
</dbReference>
<dbReference type="FunFam" id="3.40.50.300:FF:000032">
    <property type="entry name" value="Export ABC transporter ATP-binding protein"/>
    <property type="match status" value="1"/>
</dbReference>
<dbReference type="Pfam" id="PF00005">
    <property type="entry name" value="ABC_tran"/>
    <property type="match status" value="1"/>
</dbReference>
<dbReference type="PANTHER" id="PTHR24220">
    <property type="entry name" value="IMPORT ATP-BINDING PROTEIN"/>
    <property type="match status" value="1"/>
</dbReference>
<dbReference type="GO" id="GO:0016887">
    <property type="term" value="F:ATP hydrolysis activity"/>
    <property type="evidence" value="ECO:0007669"/>
    <property type="project" value="InterPro"/>
</dbReference>
<protein>
    <submittedName>
        <fullName evidence="5">ABC transporter ATP-binding protein</fullName>
    </submittedName>
</protein>
<dbReference type="GO" id="GO:0022857">
    <property type="term" value="F:transmembrane transporter activity"/>
    <property type="evidence" value="ECO:0007669"/>
    <property type="project" value="TreeGrafter"/>
</dbReference>
<evidence type="ECO:0000259" key="4">
    <source>
        <dbReference type="PROSITE" id="PS50893"/>
    </source>
</evidence>
<dbReference type="Gene3D" id="3.40.50.300">
    <property type="entry name" value="P-loop containing nucleotide triphosphate hydrolases"/>
    <property type="match status" value="1"/>
</dbReference>
<keyword evidence="3 5" id="KW-0067">ATP-binding</keyword>
<gene>
    <name evidence="5" type="ORF">B5M47_03020</name>
</gene>
<evidence type="ECO:0000313" key="5">
    <source>
        <dbReference type="EMBL" id="OQX50798.1"/>
    </source>
</evidence>
<keyword evidence="2" id="KW-0547">Nucleotide-binding</keyword>
<proteinExistence type="predicted"/>
<dbReference type="InterPro" id="IPR003439">
    <property type="entry name" value="ABC_transporter-like_ATP-bd"/>
</dbReference>
<dbReference type="AlphaFoldDB" id="A0A1W9NXG3"/>
<dbReference type="PROSITE" id="PS00211">
    <property type="entry name" value="ABC_TRANSPORTER_1"/>
    <property type="match status" value="1"/>
</dbReference>
<dbReference type="STRING" id="1968527.B5M47_03020"/>
<dbReference type="PROSITE" id="PS50893">
    <property type="entry name" value="ABC_TRANSPORTER_2"/>
    <property type="match status" value="1"/>
</dbReference>
<evidence type="ECO:0000256" key="3">
    <source>
        <dbReference type="ARBA" id="ARBA00022840"/>
    </source>
</evidence>
<dbReference type="InterPro" id="IPR003593">
    <property type="entry name" value="AAA+_ATPase"/>
</dbReference>
<accession>A0A1W9NXG3</accession>
<comment type="caution">
    <text evidence="5">The sequence shown here is derived from an EMBL/GenBank/DDBJ whole genome shotgun (WGS) entry which is preliminary data.</text>
</comment>
<dbReference type="EMBL" id="MZGJ01000018">
    <property type="protein sequence ID" value="OQX50798.1"/>
    <property type="molecule type" value="Genomic_DNA"/>
</dbReference>
<organism evidence="5 6">
    <name type="scientific">candidate division CPR3 bacterium 4484_211</name>
    <dbReference type="NCBI Taxonomy" id="1968527"/>
    <lineage>
        <taxon>Bacteria</taxon>
        <taxon>Bacteria division CPR3</taxon>
    </lineage>
</organism>
<dbReference type="SUPFAM" id="SSF52540">
    <property type="entry name" value="P-loop containing nucleoside triphosphate hydrolases"/>
    <property type="match status" value="1"/>
</dbReference>